<keyword evidence="1" id="KW-0812">Transmembrane</keyword>
<keyword evidence="1" id="KW-0472">Membrane</keyword>
<protein>
    <recommendedName>
        <fullName evidence="2">DUF4350 domain-containing protein</fullName>
    </recommendedName>
</protein>
<dbReference type="PATRIC" id="fig|33050.5.peg.4459"/>
<evidence type="ECO:0000256" key="1">
    <source>
        <dbReference type="SAM" id="Phobius"/>
    </source>
</evidence>
<dbReference type="Pfam" id="PF14258">
    <property type="entry name" value="DUF4350"/>
    <property type="match status" value="1"/>
</dbReference>
<evidence type="ECO:0000313" key="4">
    <source>
        <dbReference type="Proteomes" id="UP000058074"/>
    </source>
</evidence>
<keyword evidence="1" id="KW-1133">Transmembrane helix</keyword>
<dbReference type="KEGG" id="smag:AN936_21530"/>
<dbReference type="Proteomes" id="UP000058074">
    <property type="component" value="Chromosome"/>
</dbReference>
<organism evidence="3 4">
    <name type="scientific">Sphingopyxis macrogoltabida</name>
    <name type="common">Sphingomonas macrogoltabidus</name>
    <dbReference type="NCBI Taxonomy" id="33050"/>
    <lineage>
        <taxon>Bacteria</taxon>
        <taxon>Pseudomonadati</taxon>
        <taxon>Pseudomonadota</taxon>
        <taxon>Alphaproteobacteria</taxon>
        <taxon>Sphingomonadales</taxon>
        <taxon>Sphingomonadaceae</taxon>
        <taxon>Sphingopyxis</taxon>
    </lineage>
</organism>
<proteinExistence type="predicted"/>
<dbReference type="AlphaFoldDB" id="A0A0N9V4R2"/>
<dbReference type="InterPro" id="IPR025646">
    <property type="entry name" value="DUF4350"/>
</dbReference>
<feature type="domain" description="DUF4350" evidence="2">
    <location>
        <begin position="54"/>
        <end position="237"/>
    </location>
</feature>
<evidence type="ECO:0000259" key="2">
    <source>
        <dbReference type="Pfam" id="PF14258"/>
    </source>
</evidence>
<reference evidence="3 4" key="1">
    <citation type="journal article" date="2015" name="Genome Announc.">
        <title>Complete Genome Sequence of Polypropylene Glycol- and Polyethylene Glycol-Degrading Sphingopyxis macrogoltabida Strain EY-1.</title>
        <authorList>
            <person name="Ohtsubo Y."/>
            <person name="Nagata Y."/>
            <person name="Numata M."/>
            <person name="Tsuchikane K."/>
            <person name="Hosoyama A."/>
            <person name="Yamazoe A."/>
            <person name="Tsuda M."/>
            <person name="Fujita N."/>
            <person name="Kawai F."/>
        </authorList>
    </citation>
    <scope>NUCLEOTIDE SEQUENCE [LARGE SCALE GENOMIC DNA]</scope>
    <source>
        <strain evidence="3 4">EY-1</strain>
    </source>
</reference>
<sequence length="412" mass="43273">MSAAAASDHGFNPRLIAGVVAIGVIAFIALWALIALGPQLSSGNNGGGHALAKGAPGYAGIVDLLERAGAEVELRRTVESQSYEEYHPLLILTPTHRSRPEEISELIDAQSGGKVLIVLPKWEVMTVPGQAAKPGWVGAGIPVTPSARLLPEALFGKVTVAATPGKAAAVPVDLANRAFSVTLPANVQTVKGEQLDVLIAGPDGGAVLARSREHDRYILADPDLINNLAFASRDKARGAAMLIDAIGEDADANALAFDVTLNGLGGGRSLLRFAFVPPFIGITLCLIAAGLLALWQAWARFGPALKPARAIPVSKAALIANSADLIKQARRELDGADAFVKSQRGAIARRLHAPSGLDDDATDAWIDKHLPAGSDLFSALARRLPLARNTHEFLADAQALHDIRKDLLRDSQ</sequence>
<feature type="transmembrane region" description="Helical" evidence="1">
    <location>
        <begin position="273"/>
        <end position="298"/>
    </location>
</feature>
<name>A0A0N9V4R2_SPHMC</name>
<evidence type="ECO:0000313" key="3">
    <source>
        <dbReference type="EMBL" id="ALH82846.1"/>
    </source>
</evidence>
<dbReference type="OrthoDB" id="7198805at2"/>
<feature type="transmembrane region" description="Helical" evidence="1">
    <location>
        <begin position="15"/>
        <end position="36"/>
    </location>
</feature>
<accession>A0A0N9V4R2</accession>
<dbReference type="RefSeq" id="WP_054589823.1">
    <property type="nucleotide sequence ID" value="NZ_CP012700.1"/>
</dbReference>
<gene>
    <name evidence="3" type="ORF">AN936_21530</name>
</gene>
<dbReference type="EMBL" id="CP012700">
    <property type="protein sequence ID" value="ALH82846.1"/>
    <property type="molecule type" value="Genomic_DNA"/>
</dbReference>